<dbReference type="OrthoDB" id="7464126at2759"/>
<gene>
    <name evidence="1" type="ORF">HO173_010198</name>
</gene>
<dbReference type="GeneID" id="59291845"/>
<comment type="caution">
    <text evidence="1">The sequence shown here is derived from an EMBL/GenBank/DDBJ whole genome shotgun (WGS) entry which is preliminary data.</text>
</comment>
<keyword evidence="2" id="KW-1185">Reference proteome</keyword>
<name>A0A8H6FNB6_9LECA</name>
<reference evidence="1 2" key="1">
    <citation type="journal article" date="2020" name="Genomics">
        <title>Complete, high-quality genomes from long-read metagenomic sequencing of two wolf lichen thalli reveals enigmatic genome architecture.</title>
        <authorList>
            <person name="McKenzie S.K."/>
            <person name="Walston R.F."/>
            <person name="Allen J.L."/>
        </authorList>
    </citation>
    <scope>NUCLEOTIDE SEQUENCE [LARGE SCALE GENOMIC DNA]</scope>
    <source>
        <strain evidence="1">WasteWater2</strain>
    </source>
</reference>
<evidence type="ECO:0000313" key="1">
    <source>
        <dbReference type="EMBL" id="KAF6231666.1"/>
    </source>
</evidence>
<dbReference type="Proteomes" id="UP000578531">
    <property type="component" value="Unassembled WGS sequence"/>
</dbReference>
<sequence>MRWTDARNLVHIYDLFNKSFNFCGTSKTVRLLFVSSQSNVDVSNINIQVQDTSSDTEPKPEDRIIDTISNRAQGMFKWGELQLATFLDGSYPFRLPENVETRLDQLDAESGLPDLVSLYKEIYEKEHSPLYAHEPAEAVSLKPDGSSNRLVHRQYVLRMCSNFLVMDRWTQVRIAHLSLVEFLKGETLGDMFSDSFTHAQAAETCLSCFQPDARLVASKIYDGKWDAYFFSDYAGKYWLAHCRSIFEVERQHGLQGELFAQFFSDAQSKPTFIA</sequence>
<dbReference type="AlphaFoldDB" id="A0A8H6FNB6"/>
<organism evidence="1 2">
    <name type="scientific">Letharia columbiana</name>
    <dbReference type="NCBI Taxonomy" id="112416"/>
    <lineage>
        <taxon>Eukaryota</taxon>
        <taxon>Fungi</taxon>
        <taxon>Dikarya</taxon>
        <taxon>Ascomycota</taxon>
        <taxon>Pezizomycotina</taxon>
        <taxon>Lecanoromycetes</taxon>
        <taxon>OSLEUM clade</taxon>
        <taxon>Lecanoromycetidae</taxon>
        <taxon>Lecanorales</taxon>
        <taxon>Lecanorineae</taxon>
        <taxon>Parmeliaceae</taxon>
        <taxon>Letharia</taxon>
    </lineage>
</organism>
<dbReference type="EMBL" id="JACCJC010000055">
    <property type="protein sequence ID" value="KAF6231666.1"/>
    <property type="molecule type" value="Genomic_DNA"/>
</dbReference>
<dbReference type="PANTHER" id="PTHR10039">
    <property type="entry name" value="AMELOGENIN"/>
    <property type="match status" value="1"/>
</dbReference>
<evidence type="ECO:0000313" key="2">
    <source>
        <dbReference type="Proteomes" id="UP000578531"/>
    </source>
</evidence>
<accession>A0A8H6FNB6</accession>
<proteinExistence type="predicted"/>
<dbReference type="RefSeq" id="XP_037161098.1">
    <property type="nucleotide sequence ID" value="XM_037312084.1"/>
</dbReference>
<protein>
    <submittedName>
        <fullName evidence="1">Uncharacterized protein</fullName>
    </submittedName>
</protein>
<dbReference type="PANTHER" id="PTHR10039:SF16">
    <property type="entry name" value="GPI INOSITOL-DEACYLASE"/>
    <property type="match status" value="1"/>
</dbReference>